<dbReference type="Proteomes" id="UP000709959">
    <property type="component" value="Unassembled WGS sequence"/>
</dbReference>
<evidence type="ECO:0000313" key="2">
    <source>
        <dbReference type="EMBL" id="MBK8571861.1"/>
    </source>
</evidence>
<feature type="compositionally biased region" description="Low complexity" evidence="1">
    <location>
        <begin position="606"/>
        <end position="621"/>
    </location>
</feature>
<dbReference type="SUPFAM" id="SSF48695">
    <property type="entry name" value="Multiheme cytochromes"/>
    <property type="match status" value="3"/>
</dbReference>
<comment type="caution">
    <text evidence="2">The sequence shown here is derived from an EMBL/GenBank/DDBJ whole genome shotgun (WGS) entry which is preliminary data.</text>
</comment>
<evidence type="ECO:0000313" key="3">
    <source>
        <dbReference type="Proteomes" id="UP000709959"/>
    </source>
</evidence>
<dbReference type="Gene3D" id="1.10.1130.10">
    <property type="entry name" value="Flavocytochrome C3, Chain A"/>
    <property type="match status" value="1"/>
</dbReference>
<feature type="region of interest" description="Disordered" evidence="1">
    <location>
        <begin position="595"/>
        <end position="621"/>
    </location>
</feature>
<protein>
    <submittedName>
        <fullName evidence="2">CxxxxCH/CxxCH domain-containing protein</fullName>
    </submittedName>
</protein>
<dbReference type="InterPro" id="IPR036280">
    <property type="entry name" value="Multihaem_cyt_sf"/>
</dbReference>
<gene>
    <name evidence="2" type="ORF">IPN91_04260</name>
</gene>
<dbReference type="AlphaFoldDB" id="A0A936F148"/>
<dbReference type="EMBL" id="JADKCH010000002">
    <property type="protein sequence ID" value="MBK8571861.1"/>
    <property type="molecule type" value="Genomic_DNA"/>
</dbReference>
<accession>A0A936F148</accession>
<reference evidence="2 3" key="1">
    <citation type="submission" date="2020-10" db="EMBL/GenBank/DDBJ databases">
        <title>Connecting structure to function with the recovery of over 1000 high-quality activated sludge metagenome-assembled genomes encoding full-length rRNA genes using long-read sequencing.</title>
        <authorList>
            <person name="Singleton C.M."/>
            <person name="Petriglieri F."/>
            <person name="Kristensen J.M."/>
            <person name="Kirkegaard R.H."/>
            <person name="Michaelsen T.Y."/>
            <person name="Andersen M.H."/>
            <person name="Karst S.M."/>
            <person name="Dueholm M.S."/>
            <person name="Nielsen P.H."/>
            <person name="Albertsen M."/>
        </authorList>
    </citation>
    <scope>NUCLEOTIDE SEQUENCE [LARGE SCALE GENOMIC DNA]</scope>
    <source>
        <strain evidence="2">OdNE_18-Q3-R46-58_MAXAC.008</strain>
    </source>
</reference>
<name>A0A936F148_9BACT</name>
<proteinExistence type="predicted"/>
<sequence>MSLRGALGLALLATLTLVGCGGAKKGDAAQYYSNYHPGGWKTAHPGQALAGVNACTKCHEMSVIKVGSGIPTCMTTGCHHQTVPGWADSSIHGTRAKVSADPTSAGSLASCSICHGADFSGGASASSCFTCHGVNAPHPPKPWRTSGGTLWSHTTTDTSNAAACAQCHYPGSPNNPAGHPATPAPAGTQPGCYNATLCHADAGAPHPLGDVWKNPTSSAYHGIEAKKDLKYCQSCHGTPGTTKFDGGSATTACSSCHSKTTGAGAHPTTWHQASVNTFPGYVPSHRNSTDPLNANGSCVICHAVTKTTTSALIAAPSCYSASFGNSEHAAISCHANGPGVAPHPIGATWTDPKTSGATDATFHGVVAKADLLYCQTCHGVPGTTKFDGGTTTTTCSSCHLQAKAHPDSWYKSPSSIASGTYTASHRNAAAAVNTAQRAAVCGLCHGVTAGATSPVIGAPGCFSSSFNANSCHVNGPGAAAHPAPFLSGMTTSSGTGNTHQTATLAMFNGECINCHDESGPGAGKVGPSCTTCHISASPLAAGKGAGTCLSCHPDSNFKTQGPAGAAFPNIAGAHAKHMGLPTTLSCATCHTGSQPGEGGANQPHYNGANRGPNGTPTGTGPAPVTISAVFKAQTGTLGTTPSLTAFTCNAVSCHGGQTTPGWQTGKLAFNATTYCLSCHKITSTATQYNDATGRHNNPNDHNQTCNYCHDMNPATNNKPGVVNHFKYLNTTAVRVSPDQLSSDTIKFGGGSQPATGALTYTVNATIGRGGCALSCHGQSHSTNNHIWN</sequence>
<dbReference type="PROSITE" id="PS51257">
    <property type="entry name" value="PROKAR_LIPOPROTEIN"/>
    <property type="match status" value="1"/>
</dbReference>
<evidence type="ECO:0000256" key="1">
    <source>
        <dbReference type="SAM" id="MobiDB-lite"/>
    </source>
</evidence>
<organism evidence="2 3">
    <name type="scientific">Candidatus Geothrix odensensis</name>
    <dbReference type="NCBI Taxonomy" id="2954440"/>
    <lineage>
        <taxon>Bacteria</taxon>
        <taxon>Pseudomonadati</taxon>
        <taxon>Acidobacteriota</taxon>
        <taxon>Holophagae</taxon>
        <taxon>Holophagales</taxon>
        <taxon>Holophagaceae</taxon>
        <taxon>Geothrix</taxon>
    </lineage>
</organism>